<organism evidence="6 7">
    <name type="scientific">Globodera rostochiensis</name>
    <name type="common">Golden nematode worm</name>
    <name type="synonym">Heterodera rostochiensis</name>
    <dbReference type="NCBI Taxonomy" id="31243"/>
    <lineage>
        <taxon>Eukaryota</taxon>
        <taxon>Metazoa</taxon>
        <taxon>Ecdysozoa</taxon>
        <taxon>Nematoda</taxon>
        <taxon>Chromadorea</taxon>
        <taxon>Rhabditida</taxon>
        <taxon>Tylenchina</taxon>
        <taxon>Tylenchomorpha</taxon>
        <taxon>Tylenchoidea</taxon>
        <taxon>Heteroderidae</taxon>
        <taxon>Heteroderinae</taxon>
        <taxon>Globodera</taxon>
    </lineage>
</organism>
<keyword evidence="3 4" id="KW-0413">Isomerase</keyword>
<dbReference type="GO" id="GO:0005634">
    <property type="term" value="C:nucleus"/>
    <property type="evidence" value="ECO:0007669"/>
    <property type="project" value="TreeGrafter"/>
</dbReference>
<name>A0A914I6B2_GLORO</name>
<accession>A0A914I6B2</accession>
<dbReference type="Proteomes" id="UP000887572">
    <property type="component" value="Unplaced"/>
</dbReference>
<dbReference type="InterPro" id="IPR020097">
    <property type="entry name" value="PsdUridine_synth_TruA_a/b_dom"/>
</dbReference>
<dbReference type="InterPro" id="IPR020095">
    <property type="entry name" value="PsdUridine_synth_TruA_C"/>
</dbReference>
<evidence type="ECO:0000259" key="5">
    <source>
        <dbReference type="Pfam" id="PF01416"/>
    </source>
</evidence>
<keyword evidence="2 4" id="KW-0819">tRNA processing</keyword>
<evidence type="ECO:0000313" key="6">
    <source>
        <dbReference type="Proteomes" id="UP000887572"/>
    </source>
</evidence>
<sequence length="389" mass="44700">MKQFDFGRYPKRRIALLFLYTGWDFDGLVAQTNTQNTVEETKLVESREGCEWTRCGRTDRGVSAFRQVAAVTVRSTDVSSVGHFWVEGSAEREDKTSSTIELPYIKMLNGVLPESIRILAFAPVQRDFSARFNCVQREYTYIFPRANIKELTGLNDACGRLCGTHDFRNFCHIDRNEGRLEMSYVRTIMDVRVEPLNDPFAIHFPLPSTPNDPFQLLRLTVKANGFLWHQIRCIVAVLWEIGCGNEDPRIIDELLDVHQFPARPQYKLANELPLCLFDCTFDEPIEWKFDKNALDSVIKVLQRKWAEHQIKAANIKSMLNGLKVVSADNQSVANGLDEFVRAEPPLKKYLPLRKRPRCEGLEERRRKAQLKRVKGLDVENSGRMAADSD</sequence>
<dbReference type="GO" id="GO:0160147">
    <property type="term" value="F:tRNA pseudouridine(38-40) synthase activity"/>
    <property type="evidence" value="ECO:0007669"/>
    <property type="project" value="UniProtKB-EC"/>
</dbReference>
<dbReference type="Pfam" id="PF01416">
    <property type="entry name" value="PseudoU_synth_1"/>
    <property type="match status" value="1"/>
</dbReference>
<feature type="domain" description="Pseudouridine synthase I TruA alpha/beta" evidence="5">
    <location>
        <begin position="157"/>
        <end position="282"/>
    </location>
</feature>
<dbReference type="GO" id="GO:0005737">
    <property type="term" value="C:cytoplasm"/>
    <property type="evidence" value="ECO:0007669"/>
    <property type="project" value="TreeGrafter"/>
</dbReference>
<dbReference type="AlphaFoldDB" id="A0A914I6B2"/>
<dbReference type="EC" id="5.4.99.12" evidence="4"/>
<comment type="catalytic activity">
    <reaction evidence="4">
        <text>uridine(38/39/40) in tRNA = pseudouridine(38/39/40) in tRNA</text>
        <dbReference type="Rhea" id="RHEA:22376"/>
        <dbReference type="Rhea" id="RHEA-COMP:10085"/>
        <dbReference type="Rhea" id="RHEA-COMP:10087"/>
        <dbReference type="ChEBI" id="CHEBI:65314"/>
        <dbReference type="ChEBI" id="CHEBI:65315"/>
        <dbReference type="EC" id="5.4.99.12"/>
    </reaction>
</comment>
<dbReference type="GO" id="GO:0003723">
    <property type="term" value="F:RNA binding"/>
    <property type="evidence" value="ECO:0007669"/>
    <property type="project" value="InterPro"/>
</dbReference>
<dbReference type="GO" id="GO:0031119">
    <property type="term" value="P:tRNA pseudouridine synthesis"/>
    <property type="evidence" value="ECO:0007669"/>
    <property type="project" value="TreeGrafter"/>
</dbReference>
<evidence type="ECO:0000256" key="2">
    <source>
        <dbReference type="ARBA" id="ARBA00022694"/>
    </source>
</evidence>
<evidence type="ECO:0000256" key="3">
    <source>
        <dbReference type="ARBA" id="ARBA00023235"/>
    </source>
</evidence>
<dbReference type="PANTHER" id="PTHR11142:SF5">
    <property type="entry name" value="TRNA PSEUDOURIDINE(38_39) SYNTHASE"/>
    <property type="match status" value="1"/>
</dbReference>
<reference evidence="7" key="1">
    <citation type="submission" date="2022-11" db="UniProtKB">
        <authorList>
            <consortium name="WormBaseParasite"/>
        </authorList>
    </citation>
    <scope>IDENTIFICATION</scope>
</reference>
<dbReference type="PANTHER" id="PTHR11142">
    <property type="entry name" value="PSEUDOURIDYLATE SYNTHASE"/>
    <property type="match status" value="1"/>
</dbReference>
<evidence type="ECO:0000256" key="1">
    <source>
        <dbReference type="ARBA" id="ARBA00009375"/>
    </source>
</evidence>
<proteinExistence type="inferred from homology"/>
<dbReference type="WBParaSite" id="Gr19_v10_g7711.t1">
    <property type="protein sequence ID" value="Gr19_v10_g7711.t1"/>
    <property type="gene ID" value="Gr19_v10_g7711"/>
</dbReference>
<dbReference type="InterPro" id="IPR001406">
    <property type="entry name" value="PsdUridine_synth_TruA"/>
</dbReference>
<dbReference type="Gene3D" id="3.30.70.580">
    <property type="entry name" value="Pseudouridine synthase I, catalytic domain, N-terminal subdomain"/>
    <property type="match status" value="1"/>
</dbReference>
<comment type="similarity">
    <text evidence="1 4">Belongs to the tRNA pseudouridine synthase TruA family.</text>
</comment>
<dbReference type="GO" id="GO:1990481">
    <property type="term" value="P:mRNA pseudouridine synthesis"/>
    <property type="evidence" value="ECO:0007669"/>
    <property type="project" value="TreeGrafter"/>
</dbReference>
<keyword evidence="6" id="KW-1185">Reference proteome</keyword>
<dbReference type="Gene3D" id="3.30.70.660">
    <property type="entry name" value="Pseudouridine synthase I, catalytic domain, C-terminal subdomain"/>
    <property type="match status" value="1"/>
</dbReference>
<evidence type="ECO:0000313" key="7">
    <source>
        <dbReference type="WBParaSite" id="Gr19_v10_g7711.t1"/>
    </source>
</evidence>
<dbReference type="SUPFAM" id="SSF55120">
    <property type="entry name" value="Pseudouridine synthase"/>
    <property type="match status" value="1"/>
</dbReference>
<dbReference type="InterPro" id="IPR020094">
    <property type="entry name" value="TruA/RsuA/RluB/E/F_N"/>
</dbReference>
<protein>
    <recommendedName>
        <fullName evidence="4">tRNA pseudouridine synthase</fullName>
        <ecNumber evidence="4">5.4.99.12</ecNumber>
    </recommendedName>
</protein>
<dbReference type="InterPro" id="IPR020103">
    <property type="entry name" value="PsdUridine_synth_cat_dom_sf"/>
</dbReference>
<evidence type="ECO:0000256" key="4">
    <source>
        <dbReference type="RuleBase" id="RU003792"/>
    </source>
</evidence>